<gene>
    <name evidence="1" type="ORF">Cboi01_000638100</name>
</gene>
<protein>
    <submittedName>
        <fullName evidence="1">Unnamed protein product</fullName>
    </submittedName>
</protein>
<accession>A0ACB5UA97</accession>
<comment type="caution">
    <text evidence="1">The sequence shown here is derived from an EMBL/GenBank/DDBJ whole genome shotgun (WGS) entry which is preliminary data.</text>
</comment>
<sequence length="201" mass="23855">MITWQDFWRRTTSPFYYQIAGIEVENKVIRYLNDFYTPPKNHIDKQKTSDFQNKVPFHDRLGALPDWSTESGEMLLKKSVYFDSLLLSLYYNSDGPQCYHPLLSQGGAGEGDKETFVAAAHYFRHTYYQSYKAPDKLFGYYKPELGYNWEHSTIVQYDPVYDYEILKSTINKIENSIVEKELNNEKFNYAYREIIIYLANY</sequence>
<keyword evidence="2" id="KW-1185">Reference proteome</keyword>
<dbReference type="Proteomes" id="UP001165101">
    <property type="component" value="Unassembled WGS sequence"/>
</dbReference>
<name>A0ACB5UA97_CANBO</name>
<evidence type="ECO:0000313" key="1">
    <source>
        <dbReference type="EMBL" id="GMF03831.1"/>
    </source>
</evidence>
<proteinExistence type="predicted"/>
<dbReference type="EMBL" id="BSXV01006482">
    <property type="protein sequence ID" value="GMF03831.1"/>
    <property type="molecule type" value="Genomic_DNA"/>
</dbReference>
<evidence type="ECO:0000313" key="2">
    <source>
        <dbReference type="Proteomes" id="UP001165101"/>
    </source>
</evidence>
<organism evidence="1 2">
    <name type="scientific">Candida boidinii</name>
    <name type="common">Yeast</name>
    <dbReference type="NCBI Taxonomy" id="5477"/>
    <lineage>
        <taxon>Eukaryota</taxon>
        <taxon>Fungi</taxon>
        <taxon>Dikarya</taxon>
        <taxon>Ascomycota</taxon>
        <taxon>Saccharomycotina</taxon>
        <taxon>Pichiomycetes</taxon>
        <taxon>Pichiales</taxon>
        <taxon>Pichiaceae</taxon>
        <taxon>Ogataea</taxon>
        <taxon>Ogataea/Candida clade</taxon>
    </lineage>
</organism>
<reference evidence="1" key="1">
    <citation type="submission" date="2023-04" db="EMBL/GenBank/DDBJ databases">
        <title>Candida boidinii NBRC 1967.</title>
        <authorList>
            <person name="Ichikawa N."/>
            <person name="Sato H."/>
            <person name="Tonouchi N."/>
        </authorList>
    </citation>
    <scope>NUCLEOTIDE SEQUENCE</scope>
    <source>
        <strain evidence="1">NBRC 1967</strain>
    </source>
</reference>